<sequence length="69" mass="7679">MRSGANYILGTAFHRTGRKPGNLGRLNLVNRIRISSGRNITLRYGNFPRKSDAYILHSKNSKRGGAAFC</sequence>
<accession>A0A0C3C9K1</accession>
<dbReference type="HOGENOM" id="CLU_2776211_0_0_1"/>
<proteinExistence type="predicted"/>
<evidence type="ECO:0000313" key="2">
    <source>
        <dbReference type="Proteomes" id="UP000053424"/>
    </source>
</evidence>
<reference evidence="2" key="2">
    <citation type="submission" date="2015-01" db="EMBL/GenBank/DDBJ databases">
        <title>Evolutionary Origins and Diversification of the Mycorrhizal Mutualists.</title>
        <authorList>
            <consortium name="DOE Joint Genome Institute"/>
            <consortium name="Mycorrhizal Genomics Consortium"/>
            <person name="Kohler A."/>
            <person name="Kuo A."/>
            <person name="Nagy L.G."/>
            <person name="Floudas D."/>
            <person name="Copeland A."/>
            <person name="Barry K.W."/>
            <person name="Cichocki N."/>
            <person name="Veneault-Fourrey C."/>
            <person name="LaButti K."/>
            <person name="Lindquist E.A."/>
            <person name="Lipzen A."/>
            <person name="Lundell T."/>
            <person name="Morin E."/>
            <person name="Murat C."/>
            <person name="Riley R."/>
            <person name="Ohm R."/>
            <person name="Sun H."/>
            <person name="Tunlid A."/>
            <person name="Henrissat B."/>
            <person name="Grigoriev I.V."/>
            <person name="Hibbett D.S."/>
            <person name="Martin F."/>
        </authorList>
    </citation>
    <scope>NUCLEOTIDE SEQUENCE [LARGE SCALE GENOMIC DNA]</scope>
    <source>
        <strain evidence="2">h7</strain>
    </source>
</reference>
<dbReference type="EMBL" id="KN831772">
    <property type="protein sequence ID" value="KIM45515.1"/>
    <property type="molecule type" value="Genomic_DNA"/>
</dbReference>
<protein>
    <submittedName>
        <fullName evidence="1">Uncharacterized protein</fullName>
    </submittedName>
</protein>
<dbReference type="Proteomes" id="UP000053424">
    <property type="component" value="Unassembled WGS sequence"/>
</dbReference>
<organism evidence="1 2">
    <name type="scientific">Hebeloma cylindrosporum</name>
    <dbReference type="NCBI Taxonomy" id="76867"/>
    <lineage>
        <taxon>Eukaryota</taxon>
        <taxon>Fungi</taxon>
        <taxon>Dikarya</taxon>
        <taxon>Basidiomycota</taxon>
        <taxon>Agaricomycotina</taxon>
        <taxon>Agaricomycetes</taxon>
        <taxon>Agaricomycetidae</taxon>
        <taxon>Agaricales</taxon>
        <taxon>Agaricineae</taxon>
        <taxon>Hymenogastraceae</taxon>
        <taxon>Hebeloma</taxon>
    </lineage>
</organism>
<dbReference type="AlphaFoldDB" id="A0A0C3C9K1"/>
<name>A0A0C3C9K1_HEBCY</name>
<gene>
    <name evidence="1" type="ORF">M413DRAFT_442182</name>
</gene>
<feature type="non-terminal residue" evidence="1">
    <location>
        <position position="1"/>
    </location>
</feature>
<evidence type="ECO:0000313" key="1">
    <source>
        <dbReference type="EMBL" id="KIM45515.1"/>
    </source>
</evidence>
<reference evidence="1 2" key="1">
    <citation type="submission" date="2014-04" db="EMBL/GenBank/DDBJ databases">
        <authorList>
            <consortium name="DOE Joint Genome Institute"/>
            <person name="Kuo A."/>
            <person name="Gay G."/>
            <person name="Dore J."/>
            <person name="Kohler A."/>
            <person name="Nagy L.G."/>
            <person name="Floudas D."/>
            <person name="Copeland A."/>
            <person name="Barry K.W."/>
            <person name="Cichocki N."/>
            <person name="Veneault-Fourrey C."/>
            <person name="LaButti K."/>
            <person name="Lindquist E.A."/>
            <person name="Lipzen A."/>
            <person name="Lundell T."/>
            <person name="Morin E."/>
            <person name="Murat C."/>
            <person name="Sun H."/>
            <person name="Tunlid A."/>
            <person name="Henrissat B."/>
            <person name="Grigoriev I.V."/>
            <person name="Hibbett D.S."/>
            <person name="Martin F."/>
            <person name="Nordberg H.P."/>
            <person name="Cantor M.N."/>
            <person name="Hua S.X."/>
        </authorList>
    </citation>
    <scope>NUCLEOTIDE SEQUENCE [LARGE SCALE GENOMIC DNA]</scope>
    <source>
        <strain evidence="2">h7</strain>
    </source>
</reference>
<keyword evidence="2" id="KW-1185">Reference proteome</keyword>